<organism evidence="2 3">
    <name type="scientific">Geomonas propionica</name>
    <dbReference type="NCBI Taxonomy" id="2798582"/>
    <lineage>
        <taxon>Bacteria</taxon>
        <taxon>Pseudomonadati</taxon>
        <taxon>Thermodesulfobacteriota</taxon>
        <taxon>Desulfuromonadia</taxon>
        <taxon>Geobacterales</taxon>
        <taxon>Geobacteraceae</taxon>
        <taxon>Geomonas</taxon>
    </lineage>
</organism>
<name>A0ABS0YR68_9BACT</name>
<sequence>MRKGCNGKMVGEENVAKLKLWLDQVDAIPMHGGKPNKSEIARLAGLADRQPLDNNPECQRLLALAVASKGGELQSRYDEERARQERRIRELETRADKEMAENFELKRMLKKLQHVEQILEAGGRVIPWQR</sequence>
<reference evidence="2 3" key="1">
    <citation type="submission" date="2020-12" db="EMBL/GenBank/DDBJ databases">
        <title>Geomonas sp. Red259, isolated from paddy soil.</title>
        <authorList>
            <person name="Xu Z."/>
            <person name="Zhang Z."/>
            <person name="Masuda Y."/>
            <person name="Itoh H."/>
            <person name="Senoo K."/>
        </authorList>
    </citation>
    <scope>NUCLEOTIDE SEQUENCE [LARGE SCALE GENOMIC DNA]</scope>
    <source>
        <strain evidence="2 3">Red259</strain>
    </source>
</reference>
<keyword evidence="1" id="KW-0175">Coiled coil</keyword>
<evidence type="ECO:0000313" key="2">
    <source>
        <dbReference type="EMBL" id="MBJ6800433.1"/>
    </source>
</evidence>
<evidence type="ECO:0000256" key="1">
    <source>
        <dbReference type="SAM" id="Coils"/>
    </source>
</evidence>
<accession>A0ABS0YR68</accession>
<comment type="caution">
    <text evidence="2">The sequence shown here is derived from an EMBL/GenBank/DDBJ whole genome shotgun (WGS) entry which is preliminary data.</text>
</comment>
<gene>
    <name evidence="2" type="ORF">JFN90_09830</name>
</gene>
<dbReference type="Proteomes" id="UP000641025">
    <property type="component" value="Unassembled WGS sequence"/>
</dbReference>
<proteinExistence type="predicted"/>
<protein>
    <recommendedName>
        <fullName evidence="4">Transposase</fullName>
    </recommendedName>
</protein>
<feature type="coiled-coil region" evidence="1">
    <location>
        <begin position="74"/>
        <end position="108"/>
    </location>
</feature>
<evidence type="ECO:0008006" key="4">
    <source>
        <dbReference type="Google" id="ProtNLM"/>
    </source>
</evidence>
<keyword evidence="3" id="KW-1185">Reference proteome</keyword>
<dbReference type="RefSeq" id="WP_199394942.1">
    <property type="nucleotide sequence ID" value="NZ_JAEMHK010000006.1"/>
</dbReference>
<evidence type="ECO:0000313" key="3">
    <source>
        <dbReference type="Proteomes" id="UP000641025"/>
    </source>
</evidence>
<dbReference type="EMBL" id="JAEMHK010000006">
    <property type="protein sequence ID" value="MBJ6800433.1"/>
    <property type="molecule type" value="Genomic_DNA"/>
</dbReference>